<proteinExistence type="inferred from homology"/>
<dbReference type="RefSeq" id="WP_343906237.1">
    <property type="nucleotide sequence ID" value="NZ_BAAAJE010000002.1"/>
</dbReference>
<keyword evidence="3" id="KW-0472">Membrane</keyword>
<dbReference type="Gene3D" id="3.40.630.190">
    <property type="entry name" value="LCP protein"/>
    <property type="match status" value="1"/>
</dbReference>
<organism evidence="5 6">
    <name type="scientific">Nocardioides aquiterrae</name>
    <dbReference type="NCBI Taxonomy" id="203799"/>
    <lineage>
        <taxon>Bacteria</taxon>
        <taxon>Bacillati</taxon>
        <taxon>Actinomycetota</taxon>
        <taxon>Actinomycetes</taxon>
        <taxon>Propionibacteriales</taxon>
        <taxon>Nocardioidaceae</taxon>
        <taxon>Nocardioides</taxon>
    </lineage>
</organism>
<evidence type="ECO:0000256" key="3">
    <source>
        <dbReference type="SAM" id="Phobius"/>
    </source>
</evidence>
<gene>
    <name evidence="5" type="ORF">GCM10009606_10120</name>
</gene>
<comment type="caution">
    <text evidence="5">The sequence shown here is derived from an EMBL/GenBank/DDBJ whole genome shotgun (WGS) entry which is preliminary data.</text>
</comment>
<dbReference type="PANTHER" id="PTHR33392:SF6">
    <property type="entry name" value="POLYISOPRENYL-TEICHOIC ACID--PEPTIDOGLYCAN TEICHOIC ACID TRANSFERASE TAGU"/>
    <property type="match status" value="1"/>
</dbReference>
<reference evidence="6" key="1">
    <citation type="journal article" date="2019" name="Int. J. Syst. Evol. Microbiol.">
        <title>The Global Catalogue of Microorganisms (GCM) 10K type strain sequencing project: providing services to taxonomists for standard genome sequencing and annotation.</title>
        <authorList>
            <consortium name="The Broad Institute Genomics Platform"/>
            <consortium name="The Broad Institute Genome Sequencing Center for Infectious Disease"/>
            <person name="Wu L."/>
            <person name="Ma J."/>
        </authorList>
    </citation>
    <scope>NUCLEOTIDE SEQUENCE [LARGE SCALE GENOMIC DNA]</scope>
    <source>
        <strain evidence="6">JCM 11813</strain>
    </source>
</reference>
<dbReference type="InterPro" id="IPR050922">
    <property type="entry name" value="LytR/CpsA/Psr_CW_biosynth"/>
</dbReference>
<evidence type="ECO:0000313" key="5">
    <source>
        <dbReference type="EMBL" id="GAA1131986.1"/>
    </source>
</evidence>
<evidence type="ECO:0000256" key="2">
    <source>
        <dbReference type="SAM" id="MobiDB-lite"/>
    </source>
</evidence>
<comment type="similarity">
    <text evidence="1">Belongs to the LytR/CpsA/Psr (LCP) family.</text>
</comment>
<evidence type="ECO:0000256" key="1">
    <source>
        <dbReference type="ARBA" id="ARBA00006068"/>
    </source>
</evidence>
<feature type="region of interest" description="Disordered" evidence="2">
    <location>
        <begin position="1"/>
        <end position="83"/>
    </location>
</feature>
<protein>
    <submittedName>
        <fullName evidence="5">LCP family protein</fullName>
    </submittedName>
</protein>
<feature type="compositionally biased region" description="Basic and acidic residues" evidence="2">
    <location>
        <begin position="27"/>
        <end position="38"/>
    </location>
</feature>
<keyword evidence="6" id="KW-1185">Reference proteome</keyword>
<evidence type="ECO:0000313" key="6">
    <source>
        <dbReference type="Proteomes" id="UP001499979"/>
    </source>
</evidence>
<dbReference type="Pfam" id="PF03816">
    <property type="entry name" value="LytR_cpsA_psr"/>
    <property type="match status" value="1"/>
</dbReference>
<accession>A0ABP4EWU6</accession>
<feature type="region of interest" description="Disordered" evidence="2">
    <location>
        <begin position="120"/>
        <end position="159"/>
    </location>
</feature>
<feature type="domain" description="Cell envelope-related transcriptional attenuator" evidence="4">
    <location>
        <begin position="163"/>
        <end position="313"/>
    </location>
</feature>
<name>A0ABP4EWU6_9ACTN</name>
<dbReference type="PANTHER" id="PTHR33392">
    <property type="entry name" value="POLYISOPRENYL-TEICHOIC ACID--PEPTIDOGLYCAN TEICHOIC ACID TRANSFERASE TAGU"/>
    <property type="match status" value="1"/>
</dbReference>
<dbReference type="NCBIfam" id="TIGR00350">
    <property type="entry name" value="lytR_cpsA_psr"/>
    <property type="match status" value="1"/>
</dbReference>
<feature type="compositionally biased region" description="Pro residues" evidence="2">
    <location>
        <begin position="62"/>
        <end position="73"/>
    </location>
</feature>
<evidence type="ECO:0000259" key="4">
    <source>
        <dbReference type="Pfam" id="PF03816"/>
    </source>
</evidence>
<sequence>MNDRPRQDGAPEDGAPDFHWLYGENPRPGEEPRPDETRVMPTMSRPSDVPPPPSRSAQPGRRPTPPSPPPVAPTPGASGGRPRRGPRFWVRIVLAVLLAWVLFLVVVPVYAWTKVDKVAFEPSGNRPGDQPGTTYLMVGSDSRGDLTKEQRKQYHTGDASGQRTDTIMLLHTGDGPNLLMSIPRDSLVEIPGHGTTKINAAYAYGYANGGGADGGAQLLTKTIELNTGIRIDDYVEIGLGGLAGVVDAVGGITICPTQAMDDKLAGLHIQKGCQEADGTTALGYARSRHTSNIGDIDRVKHQREVVAAVGDKVMSPWTFLNPVRYWNLNMAMPDFFAFGEGASPVTAAKWAMAMTSVGLSCVVPISDLAVHWDEARSKQMFDYIEKDKTGDIPKSLCTPTGLPKSVTG</sequence>
<keyword evidence="3" id="KW-1133">Transmembrane helix</keyword>
<dbReference type="Proteomes" id="UP001499979">
    <property type="component" value="Unassembled WGS sequence"/>
</dbReference>
<feature type="transmembrane region" description="Helical" evidence="3">
    <location>
        <begin position="88"/>
        <end position="112"/>
    </location>
</feature>
<feature type="compositionally biased region" description="Basic and acidic residues" evidence="2">
    <location>
        <begin position="142"/>
        <end position="152"/>
    </location>
</feature>
<dbReference type="InterPro" id="IPR004474">
    <property type="entry name" value="LytR_CpsA_psr"/>
</dbReference>
<keyword evidence="3" id="KW-0812">Transmembrane</keyword>
<dbReference type="EMBL" id="BAAAJE010000002">
    <property type="protein sequence ID" value="GAA1131986.1"/>
    <property type="molecule type" value="Genomic_DNA"/>
</dbReference>